<evidence type="ECO:0000259" key="8">
    <source>
        <dbReference type="PROSITE" id="PS50880"/>
    </source>
</evidence>
<dbReference type="InterPro" id="IPR003602">
    <property type="entry name" value="Topo_IA_DNA-bd_dom"/>
</dbReference>
<dbReference type="RefSeq" id="XP_001386841.2">
    <property type="nucleotide sequence ID" value="XM_001386804.1"/>
</dbReference>
<dbReference type="Pfam" id="PF01751">
    <property type="entry name" value="Toprim"/>
    <property type="match status" value="1"/>
</dbReference>
<evidence type="ECO:0000256" key="3">
    <source>
        <dbReference type="ARBA" id="ARBA00012891"/>
    </source>
</evidence>
<dbReference type="InterPro" id="IPR003601">
    <property type="entry name" value="Topo_IA_2"/>
</dbReference>
<dbReference type="eggNOG" id="KOG1956">
    <property type="taxonomic scope" value="Eukaryota"/>
</dbReference>
<evidence type="ECO:0000259" key="9">
    <source>
        <dbReference type="PROSITE" id="PS52039"/>
    </source>
</evidence>
<sequence length="616" mass="69912">MKILCVAEKPSIAREVSRILSGGRFTTRNSRNKFIKNYDFTYNFTSLGICDVTMTSVVGHITNMDFPPAYQWGRCVPGRLFDVEVIEKVTKQDVFDNISNEARTASRLMIWTDCDREGEFIGFEIYKAAFKGNSAIQVGDIWRSQFSHLERSHIIDAASHPRSLDMNSVNAVACRMEIDFRVGTSFTRLLTDCLKQNRIIEKGGLASYGTCQFPTLGFVVDRYKRVKSFIPEKFWYIAVDIRKQNQKSSFAWTKGRFFDRMFVTQLYQDCLQTEEGTITNVESKRTTNWRPLPLTTVELQKDCARFFRMSAKAALDAAERLYNKGFLSYPRTETDSFPATMDFAGVIAKQTGDGRWGAYANSLMANGHEMPRNGSHDDKAHPAIHPVNYVAIDSLTSADEKKVYEYVVRRFLACCSKDAVGHQTTATLQWGNETFTASGLIVTEKNYLEIYTYKKWETTKQLPPLEEGEKVRISSGQMKEGETSPPNHMTETELIALMDANGIGTDATIAEHIEKIMQRDYIVKHKQGGKEYIVPTPLGMGLIEGFDQMEFDNISLSKPFLRKLLENSLQKIVDGERTKADVLEEVKQIYRQAYGVSSQKMTLLASVCRQIIAQNS</sequence>
<dbReference type="InterPro" id="IPR013826">
    <property type="entry name" value="Topo_IA_cen_sub3"/>
</dbReference>
<dbReference type="GO" id="GO:0003917">
    <property type="term" value="F:DNA topoisomerase type I (single strand cut, ATP-independent) activity"/>
    <property type="evidence" value="ECO:0007669"/>
    <property type="project" value="UniProtKB-EC"/>
</dbReference>
<dbReference type="InterPro" id="IPR006171">
    <property type="entry name" value="TOPRIM_dom"/>
</dbReference>
<dbReference type="CDD" id="cd00186">
    <property type="entry name" value="TOP1Ac"/>
    <property type="match status" value="1"/>
</dbReference>
<comment type="caution">
    <text evidence="10">The sequence shown here is derived from an EMBL/GenBank/DDBJ whole genome shotgun (WGS) entry which is preliminary data.</text>
</comment>
<dbReference type="GO" id="GO:0003677">
    <property type="term" value="F:DNA binding"/>
    <property type="evidence" value="ECO:0007669"/>
    <property type="project" value="UniProtKB-KW"/>
</dbReference>
<dbReference type="GeneID" id="4851720"/>
<evidence type="ECO:0000256" key="4">
    <source>
        <dbReference type="ARBA" id="ARBA00023029"/>
    </source>
</evidence>
<keyword evidence="4 7" id="KW-0799">Topoisomerase</keyword>
<evidence type="ECO:0000313" key="11">
    <source>
        <dbReference type="Proteomes" id="UP000002258"/>
    </source>
</evidence>
<dbReference type="PRINTS" id="PR00417">
    <property type="entry name" value="PRTPISMRASEI"/>
</dbReference>
<dbReference type="GO" id="GO:0000724">
    <property type="term" value="P:double-strand break repair via homologous recombination"/>
    <property type="evidence" value="ECO:0007669"/>
    <property type="project" value="EnsemblFungi"/>
</dbReference>
<dbReference type="Proteomes" id="UP000002258">
    <property type="component" value="Chromosome 1"/>
</dbReference>
<comment type="catalytic activity">
    <reaction evidence="1 7">
        <text>ATP-independent breakage of single-stranded DNA, followed by passage and rejoining.</text>
        <dbReference type="EC" id="5.6.2.1"/>
    </reaction>
</comment>
<dbReference type="Gene3D" id="2.70.20.10">
    <property type="entry name" value="Topoisomerase I, domain 3"/>
    <property type="match status" value="1"/>
</dbReference>
<evidence type="ECO:0000256" key="5">
    <source>
        <dbReference type="ARBA" id="ARBA00023125"/>
    </source>
</evidence>
<dbReference type="InParanoid" id="A3GHH1"/>
<dbReference type="GO" id="GO:0007064">
    <property type="term" value="P:mitotic sister chromatid cohesion"/>
    <property type="evidence" value="ECO:0007669"/>
    <property type="project" value="EnsemblFungi"/>
</dbReference>
<dbReference type="Pfam" id="PF01131">
    <property type="entry name" value="Topoisom_bac"/>
    <property type="match status" value="1"/>
</dbReference>
<dbReference type="SMART" id="SM00436">
    <property type="entry name" value="TOP1Bc"/>
    <property type="match status" value="1"/>
</dbReference>
<dbReference type="InterPro" id="IPR023405">
    <property type="entry name" value="Topo_IA_core_domain"/>
</dbReference>
<evidence type="ECO:0000256" key="7">
    <source>
        <dbReference type="RuleBase" id="RU362092"/>
    </source>
</evidence>
<dbReference type="SMART" id="SM00437">
    <property type="entry name" value="TOP1Ac"/>
    <property type="match status" value="1"/>
</dbReference>
<dbReference type="STRING" id="322104.A3GHH1"/>
<dbReference type="InterPro" id="IPR013824">
    <property type="entry name" value="Topo_IA_cen_sub1"/>
</dbReference>
<organism evidence="10 11">
    <name type="scientific">Scheffersomyces stipitis (strain ATCC 58785 / CBS 6054 / NBRC 10063 / NRRL Y-11545)</name>
    <name type="common">Yeast</name>
    <name type="synonym">Pichia stipitis</name>
    <dbReference type="NCBI Taxonomy" id="322104"/>
    <lineage>
        <taxon>Eukaryota</taxon>
        <taxon>Fungi</taxon>
        <taxon>Dikarya</taxon>
        <taxon>Ascomycota</taxon>
        <taxon>Saccharomycotina</taxon>
        <taxon>Pichiomycetes</taxon>
        <taxon>Debaryomycetaceae</taxon>
        <taxon>Scheffersomyces</taxon>
    </lineage>
</organism>
<dbReference type="Gene3D" id="1.10.290.10">
    <property type="entry name" value="Topoisomerase I, domain 4"/>
    <property type="match status" value="1"/>
</dbReference>
<dbReference type="InterPro" id="IPR013497">
    <property type="entry name" value="Topo_IA_cen"/>
</dbReference>
<dbReference type="FunCoup" id="A3GHH1">
    <property type="interactions" value="928"/>
</dbReference>
<dbReference type="GO" id="GO:0033260">
    <property type="term" value="P:nuclear DNA replication"/>
    <property type="evidence" value="ECO:0007669"/>
    <property type="project" value="EnsemblFungi"/>
</dbReference>
<dbReference type="InterPro" id="IPR034144">
    <property type="entry name" value="TOPRIM_TopoIII"/>
</dbReference>
<dbReference type="GO" id="GO:0007004">
    <property type="term" value="P:telomere maintenance via telomerase"/>
    <property type="evidence" value="ECO:0007669"/>
    <property type="project" value="EnsemblFungi"/>
</dbReference>
<comment type="similarity">
    <text evidence="2 7">Belongs to the type IA topoisomerase family.</text>
</comment>
<name>A3GHH1_PICST</name>
<dbReference type="Gene3D" id="1.10.460.10">
    <property type="entry name" value="Topoisomerase I, domain 2"/>
    <property type="match status" value="1"/>
</dbReference>
<evidence type="ECO:0000256" key="6">
    <source>
        <dbReference type="ARBA" id="ARBA00023235"/>
    </source>
</evidence>
<dbReference type="EC" id="5.6.2.1" evidence="3 7"/>
<dbReference type="EMBL" id="AAVQ01000002">
    <property type="protein sequence ID" value="EAZ62818.2"/>
    <property type="molecule type" value="Genomic_DNA"/>
</dbReference>
<dbReference type="GO" id="GO:0005634">
    <property type="term" value="C:nucleus"/>
    <property type="evidence" value="ECO:0007669"/>
    <property type="project" value="EnsemblFungi"/>
</dbReference>
<dbReference type="PANTHER" id="PTHR11390:SF21">
    <property type="entry name" value="DNA TOPOISOMERASE 3-ALPHA"/>
    <property type="match status" value="1"/>
</dbReference>
<dbReference type="PROSITE" id="PS52039">
    <property type="entry name" value="TOPO_IA_2"/>
    <property type="match status" value="1"/>
</dbReference>
<accession>A3GHH1</accession>
<dbReference type="GO" id="GO:0140226">
    <property type="term" value="F:RNA topoisomerase activity"/>
    <property type="evidence" value="ECO:0007669"/>
    <property type="project" value="EnsemblFungi"/>
</dbReference>
<reference evidence="10 11" key="1">
    <citation type="journal article" date="2007" name="Nat. Biotechnol.">
        <title>Genome sequence of the lignocellulose-bioconverting and xylose-fermenting yeast Pichia stipitis.</title>
        <authorList>
            <person name="Jeffries T.W."/>
            <person name="Grigoriev I.V."/>
            <person name="Grimwood J."/>
            <person name="Laplaza J.M."/>
            <person name="Aerts A."/>
            <person name="Salamov A."/>
            <person name="Schmutz J."/>
            <person name="Lindquist E."/>
            <person name="Dehal P."/>
            <person name="Shapiro H."/>
            <person name="Jin Y.S."/>
            <person name="Passoth V."/>
            <person name="Richardson P.M."/>
        </authorList>
    </citation>
    <scope>NUCLEOTIDE SEQUENCE [LARGE SCALE GENOMIC DNA]</scope>
    <source>
        <strain evidence="11">ATCC 58785 / CBS 6054 / NBRC 10063 / NRRL Y-11545</strain>
    </source>
</reference>
<dbReference type="PROSITE" id="PS50880">
    <property type="entry name" value="TOPRIM"/>
    <property type="match status" value="1"/>
</dbReference>
<gene>
    <name evidence="10" type="primary">TOP3</name>
    <name evidence="10" type="ORF">PICST_34564</name>
</gene>
<dbReference type="AlphaFoldDB" id="A3GHH1"/>
<feature type="domain" description="Toprim" evidence="8">
    <location>
        <begin position="2"/>
        <end position="147"/>
    </location>
</feature>
<dbReference type="GO" id="GO:0006301">
    <property type="term" value="P:DNA damage tolerance"/>
    <property type="evidence" value="ECO:0007669"/>
    <property type="project" value="EnsemblFungi"/>
</dbReference>
<dbReference type="FunFam" id="3.40.50.140:FF:000005">
    <property type="entry name" value="DNA topoisomerase"/>
    <property type="match status" value="1"/>
</dbReference>
<dbReference type="InterPro" id="IPR013825">
    <property type="entry name" value="Topo_IA_cen_sub2"/>
</dbReference>
<dbReference type="PANTHER" id="PTHR11390">
    <property type="entry name" value="PROKARYOTIC DNA TOPOISOMERASE"/>
    <property type="match status" value="1"/>
</dbReference>
<dbReference type="FunFam" id="1.10.290.10:FF:000001">
    <property type="entry name" value="DNA topoisomerase"/>
    <property type="match status" value="1"/>
</dbReference>
<keyword evidence="5 7" id="KW-0238">DNA-binding</keyword>
<feature type="domain" description="Topo IA-type catalytic" evidence="9">
    <location>
        <begin position="165"/>
        <end position="594"/>
    </location>
</feature>
<evidence type="ECO:0000313" key="10">
    <source>
        <dbReference type="EMBL" id="EAZ62818.2"/>
    </source>
</evidence>
<dbReference type="GO" id="GO:0035861">
    <property type="term" value="C:site of double-strand break"/>
    <property type="evidence" value="ECO:0007669"/>
    <property type="project" value="EnsemblFungi"/>
</dbReference>
<dbReference type="GO" id="GO:0031422">
    <property type="term" value="C:RecQ family helicase-topoisomerase III complex"/>
    <property type="evidence" value="ECO:0007669"/>
    <property type="project" value="EnsemblFungi"/>
</dbReference>
<dbReference type="CDD" id="cd03362">
    <property type="entry name" value="TOPRIM_TopoIA_TopoIII"/>
    <property type="match status" value="1"/>
</dbReference>
<dbReference type="Gene3D" id="3.40.50.140">
    <property type="match status" value="1"/>
</dbReference>
<dbReference type="KEGG" id="pic:PICST_34564"/>
<dbReference type="HOGENOM" id="CLU_002929_1_1_1"/>
<dbReference type="GO" id="GO:0007131">
    <property type="term" value="P:reciprocal meiotic recombination"/>
    <property type="evidence" value="ECO:0007669"/>
    <property type="project" value="EnsemblFungi"/>
</dbReference>
<evidence type="ECO:0000256" key="1">
    <source>
        <dbReference type="ARBA" id="ARBA00000213"/>
    </source>
</evidence>
<evidence type="ECO:0000256" key="2">
    <source>
        <dbReference type="ARBA" id="ARBA00009446"/>
    </source>
</evidence>
<protein>
    <recommendedName>
        <fullName evidence="3 7">DNA topoisomerase</fullName>
        <ecNumber evidence="3 7">5.6.2.1</ecNumber>
    </recommendedName>
</protein>
<dbReference type="GO" id="GO:0000018">
    <property type="term" value="P:regulation of DNA recombination"/>
    <property type="evidence" value="ECO:0007669"/>
    <property type="project" value="EnsemblFungi"/>
</dbReference>
<proteinExistence type="inferred from homology"/>
<dbReference type="SMART" id="SM00493">
    <property type="entry name" value="TOPRIM"/>
    <property type="match status" value="1"/>
</dbReference>
<dbReference type="InterPro" id="IPR000380">
    <property type="entry name" value="Topo_IA"/>
</dbReference>
<dbReference type="SUPFAM" id="SSF56712">
    <property type="entry name" value="Prokaryotic type I DNA topoisomerase"/>
    <property type="match status" value="1"/>
</dbReference>
<dbReference type="OrthoDB" id="430051at2759"/>
<dbReference type="OMA" id="VIHNVYS"/>
<dbReference type="GO" id="GO:0000722">
    <property type="term" value="P:telomere maintenance via recombination"/>
    <property type="evidence" value="ECO:0007669"/>
    <property type="project" value="EnsemblFungi"/>
</dbReference>
<keyword evidence="11" id="KW-1185">Reference proteome</keyword>
<comment type="function">
    <text evidence="7">Introduces a single-strand break via transesterification at a target site in duplex DNA. Releases the supercoiling and torsional tension of DNA introduced during the DNA replication and transcription by transiently cleaving and rejoining one strand of the DNA duplex. The scissile phosphodiester is attacked by the catalytic tyrosine of the enzyme, resulting in the formation of a DNA-(5'-phosphotyrosyl)-enzyme intermediate and the expulsion of a 3'-OH DNA strand.</text>
</comment>
<keyword evidence="6 7" id="KW-0413">Isomerase</keyword>
<dbReference type="GO" id="GO:0006265">
    <property type="term" value="P:DNA topological change"/>
    <property type="evidence" value="ECO:0007669"/>
    <property type="project" value="EnsemblFungi"/>
</dbReference>